<dbReference type="eggNOG" id="ENOG502S8K7">
    <property type="taxonomic scope" value="Eukaryota"/>
</dbReference>
<feature type="chain" id="PRO_5044502690" description="Secreted protein" evidence="2">
    <location>
        <begin position="19"/>
        <end position="238"/>
    </location>
</feature>
<dbReference type="SMART" id="SM00786">
    <property type="entry name" value="SHR3_chaperone"/>
    <property type="match status" value="1"/>
</dbReference>
<dbReference type="Proteomes" id="UP000001072">
    <property type="component" value="Unassembled WGS sequence"/>
</dbReference>
<feature type="signal peptide" evidence="2">
    <location>
        <begin position="1"/>
        <end position="18"/>
    </location>
</feature>
<dbReference type="GeneID" id="18924501"/>
<evidence type="ECO:0000256" key="1">
    <source>
        <dbReference type="SAM" id="Phobius"/>
    </source>
</evidence>
<dbReference type="InterPro" id="IPR013248">
    <property type="entry name" value="Psh3/Shr3"/>
</dbReference>
<dbReference type="PANTHER" id="PTHR28228:SF1">
    <property type="entry name" value="SECRETORY COMPONENT PROTEIN SHR3"/>
    <property type="match status" value="1"/>
</dbReference>
<evidence type="ECO:0000256" key="2">
    <source>
        <dbReference type="SAM" id="SignalP"/>
    </source>
</evidence>
<dbReference type="EMBL" id="GL883147">
    <property type="protein sequence ID" value="EGG00478.1"/>
    <property type="molecule type" value="Genomic_DNA"/>
</dbReference>
<dbReference type="GO" id="GO:0005789">
    <property type="term" value="C:endoplasmic reticulum membrane"/>
    <property type="evidence" value="ECO:0007669"/>
    <property type="project" value="TreeGrafter"/>
</dbReference>
<evidence type="ECO:0008006" key="5">
    <source>
        <dbReference type="Google" id="ProtNLM"/>
    </source>
</evidence>
<proteinExistence type="predicted"/>
<dbReference type="AlphaFoldDB" id="F4S4F3"/>
<keyword evidence="1" id="KW-1133">Transmembrane helix</keyword>
<reference evidence="4" key="1">
    <citation type="journal article" date="2011" name="Proc. Natl. Acad. Sci. U.S.A.">
        <title>Obligate biotrophy features unraveled by the genomic analysis of rust fungi.</title>
        <authorList>
            <person name="Duplessis S."/>
            <person name="Cuomo C.A."/>
            <person name="Lin Y.-C."/>
            <person name="Aerts A."/>
            <person name="Tisserant E."/>
            <person name="Veneault-Fourrey C."/>
            <person name="Joly D.L."/>
            <person name="Hacquard S."/>
            <person name="Amselem J."/>
            <person name="Cantarel B.L."/>
            <person name="Chiu R."/>
            <person name="Coutinho P.M."/>
            <person name="Feau N."/>
            <person name="Field M."/>
            <person name="Frey P."/>
            <person name="Gelhaye E."/>
            <person name="Goldberg J."/>
            <person name="Grabherr M.G."/>
            <person name="Kodira C.D."/>
            <person name="Kohler A."/>
            <person name="Kuees U."/>
            <person name="Lindquist E.A."/>
            <person name="Lucas S.M."/>
            <person name="Mago R."/>
            <person name="Mauceli E."/>
            <person name="Morin E."/>
            <person name="Murat C."/>
            <person name="Pangilinan J.L."/>
            <person name="Park R."/>
            <person name="Pearson M."/>
            <person name="Quesneville H."/>
            <person name="Rouhier N."/>
            <person name="Sakthikumar S."/>
            <person name="Salamov A.A."/>
            <person name="Schmutz J."/>
            <person name="Selles B."/>
            <person name="Shapiro H."/>
            <person name="Tanguay P."/>
            <person name="Tuskan G.A."/>
            <person name="Henrissat B."/>
            <person name="Van de Peer Y."/>
            <person name="Rouze P."/>
            <person name="Ellis J.G."/>
            <person name="Dodds P.N."/>
            <person name="Schein J.E."/>
            <person name="Zhong S."/>
            <person name="Hamelin R.C."/>
            <person name="Grigoriev I.V."/>
            <person name="Szabo L.J."/>
            <person name="Martin F."/>
        </authorList>
    </citation>
    <scope>NUCLEOTIDE SEQUENCE [LARGE SCALE GENOMIC DNA]</scope>
    <source>
        <strain evidence="4">98AG31 / pathotype 3-4-7</strain>
    </source>
</reference>
<evidence type="ECO:0000313" key="3">
    <source>
        <dbReference type="EMBL" id="EGG00478.1"/>
    </source>
</evidence>
<keyword evidence="1" id="KW-0812">Transmembrane</keyword>
<dbReference type="GO" id="GO:0006888">
    <property type="term" value="P:endoplasmic reticulum to Golgi vesicle-mediated transport"/>
    <property type="evidence" value="ECO:0007669"/>
    <property type="project" value="TreeGrafter"/>
</dbReference>
<dbReference type="Pfam" id="PF08229">
    <property type="entry name" value="SHR3_chaperone"/>
    <property type="match status" value="1"/>
</dbReference>
<feature type="transmembrane region" description="Helical" evidence="1">
    <location>
        <begin position="95"/>
        <end position="117"/>
    </location>
</feature>
<organism evidence="4">
    <name type="scientific">Melampsora larici-populina (strain 98AG31 / pathotype 3-4-7)</name>
    <name type="common">Poplar leaf rust fungus</name>
    <dbReference type="NCBI Taxonomy" id="747676"/>
    <lineage>
        <taxon>Eukaryota</taxon>
        <taxon>Fungi</taxon>
        <taxon>Dikarya</taxon>
        <taxon>Basidiomycota</taxon>
        <taxon>Pucciniomycotina</taxon>
        <taxon>Pucciniomycetes</taxon>
        <taxon>Pucciniales</taxon>
        <taxon>Melampsoraceae</taxon>
        <taxon>Melampsora</taxon>
    </lineage>
</organism>
<dbReference type="GO" id="GO:0051082">
    <property type="term" value="F:unfolded protein binding"/>
    <property type="evidence" value="ECO:0007669"/>
    <property type="project" value="TreeGrafter"/>
</dbReference>
<dbReference type="OrthoDB" id="5229808at2759"/>
<evidence type="ECO:0000313" key="4">
    <source>
        <dbReference type="Proteomes" id="UP000001072"/>
    </source>
</evidence>
<feature type="transmembrane region" description="Helical" evidence="1">
    <location>
        <begin position="151"/>
        <end position="175"/>
    </location>
</feature>
<dbReference type="RefSeq" id="XP_007416324.1">
    <property type="nucleotide sequence ID" value="XM_007416262.1"/>
</dbReference>
<feature type="transmembrane region" description="Helical" evidence="1">
    <location>
        <begin position="68"/>
        <end position="88"/>
    </location>
</feature>
<gene>
    <name evidence="3" type="ORF">MELLADRAFT_111810</name>
</gene>
<keyword evidence="2" id="KW-0732">Signal</keyword>
<keyword evidence="4" id="KW-1185">Reference proteome</keyword>
<dbReference type="KEGG" id="mlr:MELLADRAFT_111810"/>
<name>F4S4F3_MELLP</name>
<protein>
    <recommendedName>
        <fullName evidence="5">Secreted protein</fullName>
    </recommendedName>
</protein>
<dbReference type="HOGENOM" id="CLU_1166056_0_0_1"/>
<dbReference type="VEuPathDB" id="FungiDB:MELLADRAFT_111810"/>
<dbReference type="InParanoid" id="F4S4F3"/>
<dbReference type="PANTHER" id="PTHR28228">
    <property type="entry name" value="SECRETORY COMPONENT PROTEIN SHR3"/>
    <property type="match status" value="1"/>
</dbReference>
<accession>F4S4F3</accession>
<keyword evidence="1" id="KW-0472">Membrane</keyword>
<sequence>MTLATGIVLTSCSFLLGAQFIHWSVDHRTLWTNPISPIPITNSLIYYTNLSNLILQSSSSTTSSNQNYILMVFKFITLIGLISLLSKLKNSSISVVFDLASLVLLITSIIVEIAHVIPLLKTLPKSPISFNPSDPLTITQTPTSLRPTSSIIMTIQSIASLNTIISVTLTGLIVLQIAQMCIEKSLDKTLGVGIQEEKKLVKVVKVKGLDKQKVLRIKEQLNGNLLDRQNPLEIQSQP</sequence>